<accession>A0AA47M4W4</accession>
<evidence type="ECO:0000313" key="3">
    <source>
        <dbReference type="Proteomes" id="UP001174136"/>
    </source>
</evidence>
<feature type="domain" description="Endonuclease/exonuclease/phosphatase" evidence="1">
    <location>
        <begin position="175"/>
        <end position="309"/>
    </location>
</feature>
<dbReference type="SUPFAM" id="SSF56219">
    <property type="entry name" value="DNase I-like"/>
    <property type="match status" value="1"/>
</dbReference>
<evidence type="ECO:0000313" key="2">
    <source>
        <dbReference type="EMBL" id="KAK0133577.1"/>
    </source>
</evidence>
<dbReference type="GO" id="GO:0003824">
    <property type="term" value="F:catalytic activity"/>
    <property type="evidence" value="ECO:0007669"/>
    <property type="project" value="InterPro"/>
</dbReference>
<dbReference type="PANTHER" id="PTHR33776">
    <property type="entry name" value="ENDO/EXONUCLEASE/PHOSPHATASE DOMAIN-CONTAINING PROTEIN"/>
    <property type="match status" value="1"/>
</dbReference>
<keyword evidence="3" id="KW-1185">Reference proteome</keyword>
<organism evidence="2 3">
    <name type="scientific">Merluccius polli</name>
    <name type="common">Benguela hake</name>
    <name type="synonym">Merluccius cadenati</name>
    <dbReference type="NCBI Taxonomy" id="89951"/>
    <lineage>
        <taxon>Eukaryota</taxon>
        <taxon>Metazoa</taxon>
        <taxon>Chordata</taxon>
        <taxon>Craniata</taxon>
        <taxon>Vertebrata</taxon>
        <taxon>Euteleostomi</taxon>
        <taxon>Actinopterygii</taxon>
        <taxon>Neopterygii</taxon>
        <taxon>Teleostei</taxon>
        <taxon>Neoteleostei</taxon>
        <taxon>Acanthomorphata</taxon>
        <taxon>Zeiogadaria</taxon>
        <taxon>Gadariae</taxon>
        <taxon>Gadiformes</taxon>
        <taxon>Gadoidei</taxon>
        <taxon>Merlucciidae</taxon>
        <taxon>Merluccius</taxon>
    </lineage>
</organism>
<gene>
    <name evidence="2" type="ORF">N1851_030903</name>
</gene>
<dbReference type="Proteomes" id="UP001174136">
    <property type="component" value="Unassembled WGS sequence"/>
</dbReference>
<evidence type="ECO:0000259" key="1">
    <source>
        <dbReference type="Pfam" id="PF03372"/>
    </source>
</evidence>
<sequence>MDRTRGLEKSGWVRTAQFRSFSLRLAKAESHCEGEQGFSNGGAIWYEVLVLAFGSSVHIKQTQSIADSFFLAIVYRLPGPYSLFVDEFSEFAADLVTYSVTRSARSNKIAYTFGFKQLVQHPTTTSMVVVSCPYDNHQATYSCRRNVQPNPGPFLKNISTLDEFRARSGLGILHLNVRSLLPKIDTIKIWVQTTETDILVLSETWLNKSVSDKDICINGYNVFRCDRPKKGGGVAIYIKNKFHATLLSSISISKQFEFLALKLDFQQGKSVTVMGCYRPPSACSEALSSLNNCVSGLNSGELVGDLNLDWLSSASDGLKSICDSLNLSQLIDSPTRPNIKGHGAG</sequence>
<dbReference type="InterPro" id="IPR005135">
    <property type="entry name" value="Endo/exonuclease/phosphatase"/>
</dbReference>
<name>A0AA47M4W4_MERPO</name>
<dbReference type="InterPro" id="IPR036691">
    <property type="entry name" value="Endo/exonu/phosph_ase_sf"/>
</dbReference>
<dbReference type="AlphaFoldDB" id="A0AA47M4W4"/>
<proteinExistence type="predicted"/>
<dbReference type="Pfam" id="PF03372">
    <property type="entry name" value="Exo_endo_phos"/>
    <property type="match status" value="1"/>
</dbReference>
<protein>
    <recommendedName>
        <fullName evidence="1">Endonuclease/exonuclease/phosphatase domain-containing protein</fullName>
    </recommendedName>
</protein>
<dbReference type="Gene3D" id="3.60.10.10">
    <property type="entry name" value="Endonuclease/exonuclease/phosphatase"/>
    <property type="match status" value="1"/>
</dbReference>
<dbReference type="EMBL" id="JAOPHQ010005980">
    <property type="protein sequence ID" value="KAK0133577.1"/>
    <property type="molecule type" value="Genomic_DNA"/>
</dbReference>
<reference evidence="2" key="1">
    <citation type="journal article" date="2023" name="Front. Mar. Sci.">
        <title>A new Merluccius polli reference genome to investigate the effects of global change in West African waters.</title>
        <authorList>
            <person name="Mateo J.L."/>
            <person name="Blanco-Fernandez C."/>
            <person name="Garcia-Vazquez E."/>
            <person name="Machado-Schiaffino G."/>
        </authorList>
    </citation>
    <scope>NUCLEOTIDE SEQUENCE</scope>
    <source>
        <strain evidence="2">C29</strain>
        <tissue evidence="2">Fin</tissue>
    </source>
</reference>
<comment type="caution">
    <text evidence="2">The sequence shown here is derived from an EMBL/GenBank/DDBJ whole genome shotgun (WGS) entry which is preliminary data.</text>
</comment>
<dbReference type="PANTHER" id="PTHR33776:SF3">
    <property type="entry name" value="PHD-TYPE DOMAIN-CONTAINING PROTEIN"/>
    <property type="match status" value="1"/>
</dbReference>